<dbReference type="Pfam" id="PF11154">
    <property type="entry name" value="DUF2934"/>
    <property type="match status" value="1"/>
</dbReference>
<evidence type="ECO:0000313" key="1">
    <source>
        <dbReference type="EMBL" id="QJD28591.1"/>
    </source>
</evidence>
<sequence>MVATALSRTVKPVPYDEVETVPPPPDPDLLHALIAEAAYYRAEKRGFAGGGELEDWLEAEKEVLEMQEKLSIPTPD</sequence>
<dbReference type="InterPro" id="IPR021327">
    <property type="entry name" value="DUF2934"/>
</dbReference>
<name>A0A858Q443_9GAMM</name>
<keyword evidence="2" id="KW-1185">Reference proteome</keyword>
<reference evidence="2" key="1">
    <citation type="submission" date="2019-12" db="EMBL/GenBank/DDBJ databases">
        <authorList>
            <person name="Awala S.I."/>
            <person name="Rhee S.K."/>
        </authorList>
    </citation>
    <scope>NUCLEOTIDE SEQUENCE [LARGE SCALE GENOMIC DNA]</scope>
    <source>
        <strain evidence="2">IM1</strain>
    </source>
</reference>
<evidence type="ECO:0000313" key="2">
    <source>
        <dbReference type="Proteomes" id="UP000503004"/>
    </source>
</evidence>
<accession>A0A858Q443</accession>
<gene>
    <name evidence="1" type="ORF">GNH96_00480</name>
</gene>
<proteinExistence type="predicted"/>
<protein>
    <submittedName>
        <fullName evidence="1">DUF2934 domain-containing protein</fullName>
    </submittedName>
</protein>
<organism evidence="1 2">
    <name type="scientific">Methylococcus geothermalis</name>
    <dbReference type="NCBI Taxonomy" id="2681310"/>
    <lineage>
        <taxon>Bacteria</taxon>
        <taxon>Pseudomonadati</taxon>
        <taxon>Pseudomonadota</taxon>
        <taxon>Gammaproteobacteria</taxon>
        <taxon>Methylococcales</taxon>
        <taxon>Methylococcaceae</taxon>
        <taxon>Methylococcus</taxon>
    </lineage>
</organism>
<dbReference type="AlphaFoldDB" id="A0A858Q443"/>
<dbReference type="KEGG" id="metu:GNH96_00480"/>
<dbReference type="RefSeq" id="WP_169601289.1">
    <property type="nucleotide sequence ID" value="NZ_CP046565.1"/>
</dbReference>
<dbReference type="EMBL" id="CP046565">
    <property type="protein sequence ID" value="QJD28591.1"/>
    <property type="molecule type" value="Genomic_DNA"/>
</dbReference>
<dbReference type="Proteomes" id="UP000503004">
    <property type="component" value="Chromosome"/>
</dbReference>